<proteinExistence type="predicted"/>
<organism evidence="1 2">
    <name type="scientific">Pikeienuella piscinae</name>
    <dbReference type="NCBI Taxonomy" id="2748098"/>
    <lineage>
        <taxon>Bacteria</taxon>
        <taxon>Pseudomonadati</taxon>
        <taxon>Pseudomonadota</taxon>
        <taxon>Alphaproteobacteria</taxon>
        <taxon>Rhodobacterales</taxon>
        <taxon>Paracoccaceae</taxon>
        <taxon>Pikeienuella</taxon>
    </lineage>
</organism>
<dbReference type="KEGG" id="hdh:G5B40_09260"/>
<evidence type="ECO:0000313" key="2">
    <source>
        <dbReference type="Proteomes" id="UP000503336"/>
    </source>
</evidence>
<dbReference type="Proteomes" id="UP000503336">
    <property type="component" value="Chromosome"/>
</dbReference>
<reference evidence="1 2" key="1">
    <citation type="submission" date="2020-02" db="EMBL/GenBank/DDBJ databases">
        <title>complete genome sequence of Rhodobacteraceae bacterium.</title>
        <authorList>
            <person name="Park J."/>
            <person name="Kim Y.-S."/>
            <person name="Kim K.-H."/>
        </authorList>
    </citation>
    <scope>NUCLEOTIDE SEQUENCE [LARGE SCALE GENOMIC DNA]</scope>
    <source>
        <strain evidence="1 2">RR4-56</strain>
    </source>
</reference>
<accession>A0A7L5BV75</accession>
<keyword evidence="2" id="KW-1185">Reference proteome</keyword>
<protein>
    <submittedName>
        <fullName evidence="1">Uncharacterized protein</fullName>
    </submittedName>
</protein>
<sequence length="269" mass="26687">MLGGNRVITADTATSLPARAAGAMVVCGSHGGLYPGYLLAKAGVRAAILCDAGIGREEAGIASLPYFAALGIPAAAASHLSCRIGDVDDMLARGTISRANEIAARLDVRPGDPVAEAARKLAAAPATVTAAPPSIGEGRNAVDQAGRRPILLLDSAAMVGPGDEGAIIVTGSHGGLVGGDPAKALKATGFAGVFNDAGIGVENAGLARLPALDARRIAAFTVAADSCRIGDARSSFEDGVISAVNEAAHALGARVGAQARGVLLDWAAR</sequence>
<dbReference type="EMBL" id="CP049056">
    <property type="protein sequence ID" value="QIE55622.1"/>
    <property type="molecule type" value="Genomic_DNA"/>
</dbReference>
<evidence type="ECO:0000313" key="1">
    <source>
        <dbReference type="EMBL" id="QIE55622.1"/>
    </source>
</evidence>
<dbReference type="RefSeq" id="WP_165097791.1">
    <property type="nucleotide sequence ID" value="NZ_CP049056.1"/>
</dbReference>
<dbReference type="AlphaFoldDB" id="A0A7L5BV75"/>
<name>A0A7L5BV75_9RHOB</name>
<gene>
    <name evidence="1" type="ORF">G5B40_09260</name>
</gene>